<dbReference type="SUPFAM" id="SSF48452">
    <property type="entry name" value="TPR-like"/>
    <property type="match status" value="1"/>
</dbReference>
<dbReference type="Pfam" id="PF13181">
    <property type="entry name" value="TPR_8"/>
    <property type="match status" value="1"/>
</dbReference>
<protein>
    <recommendedName>
        <fullName evidence="2">Tetratricopeptide repeat family protein</fullName>
    </recommendedName>
</protein>
<dbReference type="Gene3D" id="3.40.50.300">
    <property type="entry name" value="P-loop containing nucleotide triphosphate hydrolases"/>
    <property type="match status" value="1"/>
</dbReference>
<accession>A0AAT9G9Q6</accession>
<gene>
    <name evidence="1" type="ORF">DMENIID0002_12140</name>
</gene>
<proteinExistence type="predicted"/>
<dbReference type="InterPro" id="IPR019734">
    <property type="entry name" value="TPR_rpt"/>
</dbReference>
<reference evidence="1" key="1">
    <citation type="submission" date="2024-01" db="EMBL/GenBank/DDBJ databases">
        <title>Sequencing the genomes of a sandfly, Sergentomyia squamirostris, and its two endosymbionts.</title>
        <authorList>
            <person name="Itokawa K."/>
            <person name="Sanjoba C."/>
        </authorList>
    </citation>
    <scope>NUCLEOTIDE SEQUENCE</scope>
    <source>
        <strain evidence="1">RiSSQ</strain>
    </source>
</reference>
<dbReference type="AlphaFoldDB" id="A0AAT9G9Q6"/>
<evidence type="ECO:0008006" key="2">
    <source>
        <dbReference type="Google" id="ProtNLM"/>
    </source>
</evidence>
<evidence type="ECO:0000313" key="1">
    <source>
        <dbReference type="EMBL" id="BFD46568.1"/>
    </source>
</evidence>
<dbReference type="InterPro" id="IPR011990">
    <property type="entry name" value="TPR-like_helical_dom_sf"/>
</dbReference>
<dbReference type="Gene3D" id="1.25.40.10">
    <property type="entry name" value="Tetratricopeptide repeat domain"/>
    <property type="match status" value="2"/>
</dbReference>
<dbReference type="SMART" id="SM00028">
    <property type="entry name" value="TPR"/>
    <property type="match status" value="4"/>
</dbReference>
<name>A0AAT9G9Q6_9RICK</name>
<organism evidence="1">
    <name type="scientific">Candidatus Tisiphia endosymbiont of Sergentomyia squamirostris</name>
    <dbReference type="NCBI Taxonomy" id="3113639"/>
    <lineage>
        <taxon>Bacteria</taxon>
        <taxon>Pseudomonadati</taxon>
        <taxon>Pseudomonadota</taxon>
        <taxon>Alphaproteobacteria</taxon>
        <taxon>Rickettsiales</taxon>
        <taxon>Rickettsiaceae</taxon>
        <taxon>Rickettsieae</taxon>
        <taxon>Candidatus Tisiphia</taxon>
    </lineage>
</organism>
<dbReference type="EMBL" id="AP029170">
    <property type="protein sequence ID" value="BFD46568.1"/>
    <property type="molecule type" value="Genomic_DNA"/>
</dbReference>
<sequence length="750" mass="87153">MKNFLLSIILLIINTRTFAQEQVSNLITPVSYFVNHEQQLKILDEYLSKYRQASIVGTSGIGKTQLIRMYAYENKNNYDLIWFFDCNLDINEQFVKLAKQLNKVKQTNISEEVALAKKEVMSYLTSTNKWLLLFDNLKVNENKKVQDLVEWEHNGNVVFCSQDNEKLPNIIAMPIFDKPTIIALANNLLNNKDNNSIEFLTQSFSGYPMLIVQGAQLLNRVKGLDKEEYKKKIYQSTDKIATNISMAIQQLNPSAVKLLNKIALLNNQSFSKQLLSTITDHKDTLDDDIYQLSKFMLISNISSSEDNPIFEMHDIVSNKIMELNGDNNKIYLENIIAKIPKAKGTHSGYLWRSAQTVLENLEIILINSEKYNVSIYAMLTLRSELLSLYINVYNNNKAQQMVNWFSWKDKNKKFKLWQMSEYQKFYYARYLGAIGVYNKIILRNFETAISYFTKSLKILGKLDDDESSYSLKFNCISHISGSYMFLGEIKLAEEFLKKIEKLVKQRIIQEADLSIIYSLKSTLFNMQGKYHEALEYVDKIIELFIKNGSHINDPYFTGVYMPRAKILNSLGRYQEAYAQAQQLYYIHKPIKNEDNEIFANIYTEMARSILGLNKVDQAYEYIKKAISIFLASENSNSKQTNYSNNSGLAFSYIVQGDILFTQNKLKQAIESYKKAFVIYHYLYRDRSKNIAQVSDLYNHAAKAACKSKDLYNYKFFGKPQVKEFGIHHPNTISMFEYCKQYNMDLWSKNN</sequence>
<dbReference type="SUPFAM" id="SSF52540">
    <property type="entry name" value="P-loop containing nucleoside triphosphate hydrolases"/>
    <property type="match status" value="1"/>
</dbReference>
<dbReference type="InterPro" id="IPR027417">
    <property type="entry name" value="P-loop_NTPase"/>
</dbReference>